<dbReference type="GO" id="GO:0008757">
    <property type="term" value="F:S-adenosylmethionine-dependent methyltransferase activity"/>
    <property type="evidence" value="ECO:0007669"/>
    <property type="project" value="UniProtKB-ARBA"/>
</dbReference>
<dbReference type="InterPro" id="IPR002052">
    <property type="entry name" value="DNA_methylase_N6_adenine_CS"/>
</dbReference>
<dbReference type="STRING" id="1276258.SAPIS_v1c00120"/>
<protein>
    <submittedName>
        <fullName evidence="2">Methyltransferase</fullName>
    </submittedName>
</protein>
<reference evidence="2 3" key="1">
    <citation type="journal article" date="2014" name="Genome Announc.">
        <title>Complete Genome Sequence of Spiroplasma apis B31T (ATCC 33834), a Bacterium Associated with May Disease of Honeybees (Apis mellifera).</title>
        <authorList>
            <person name="Ku C."/>
            <person name="Lo W.S."/>
            <person name="Chen L.L."/>
            <person name="Kuo C.H."/>
        </authorList>
    </citation>
    <scope>NUCLEOTIDE SEQUENCE [LARGE SCALE GENOMIC DNA]</scope>
    <source>
        <strain evidence="2">B31</strain>
    </source>
</reference>
<dbReference type="Gene3D" id="3.40.50.150">
    <property type="entry name" value="Vaccinia Virus protein VP39"/>
    <property type="match status" value="1"/>
</dbReference>
<evidence type="ECO:0000313" key="2">
    <source>
        <dbReference type="EMBL" id="AHB35859.1"/>
    </source>
</evidence>
<dbReference type="RefSeq" id="WP_023788793.1">
    <property type="nucleotide sequence ID" value="NC_022998.1"/>
</dbReference>
<dbReference type="GO" id="GO:0032259">
    <property type="term" value="P:methylation"/>
    <property type="evidence" value="ECO:0007669"/>
    <property type="project" value="UniProtKB-KW"/>
</dbReference>
<dbReference type="GO" id="GO:0008170">
    <property type="term" value="F:N-methyltransferase activity"/>
    <property type="evidence" value="ECO:0007669"/>
    <property type="project" value="UniProtKB-ARBA"/>
</dbReference>
<dbReference type="EMBL" id="CP006682">
    <property type="protein sequence ID" value="AHB35859.1"/>
    <property type="molecule type" value="Genomic_DNA"/>
</dbReference>
<dbReference type="InterPro" id="IPR007848">
    <property type="entry name" value="Small_mtfrase_dom"/>
</dbReference>
<gene>
    <name evidence="2" type="primary">yabB</name>
    <name evidence="2" type="ORF">SAPIS_v1c00120</name>
</gene>
<dbReference type="PANTHER" id="PTHR47739:SF1">
    <property type="entry name" value="TRNA1(VAL) (ADENINE(37)-N6)-METHYLTRANSFERASE"/>
    <property type="match status" value="1"/>
</dbReference>
<keyword evidence="3" id="KW-1185">Reference proteome</keyword>
<sequence>MEVLNNVLGFKDLKIIQNTKMFSFSLDSVLLSNYYKPNKKVKFIADFGTNNGIIPLLISRISDCRIWGLEIQKEACNLAKKNMLLNNLEHRVSIIECDLREYVKNKNNFFDVVYSNPPFFKVDDGSKLNKKSEHLIPARHETSLTLDETIYSAKVALKNGGTLVMIHLAERLEEIVVSLKQHNFSLKTLRIVYSKKGGIAKKVLLTAINDGNQGITILEPLYVHNPDGSYTEEVIKMFGETNEKISE</sequence>
<accession>V5RH43</accession>
<dbReference type="AlphaFoldDB" id="V5RH43"/>
<evidence type="ECO:0000313" key="3">
    <source>
        <dbReference type="Proteomes" id="UP000018550"/>
    </source>
</evidence>
<dbReference type="eggNOG" id="COG4123">
    <property type="taxonomic scope" value="Bacteria"/>
</dbReference>
<dbReference type="OrthoDB" id="9777257at2"/>
<proteinExistence type="predicted"/>
<dbReference type="GO" id="GO:0003676">
    <property type="term" value="F:nucleic acid binding"/>
    <property type="evidence" value="ECO:0007669"/>
    <property type="project" value="InterPro"/>
</dbReference>
<dbReference type="CDD" id="cd02440">
    <property type="entry name" value="AdoMet_MTases"/>
    <property type="match status" value="1"/>
</dbReference>
<dbReference type="PROSITE" id="PS00092">
    <property type="entry name" value="N6_MTASE"/>
    <property type="match status" value="1"/>
</dbReference>
<feature type="domain" description="Methyltransferase small" evidence="1">
    <location>
        <begin position="29"/>
        <end position="122"/>
    </location>
</feature>
<name>V5RH43_SPIAP</name>
<dbReference type="PANTHER" id="PTHR47739">
    <property type="entry name" value="TRNA1(VAL) (ADENINE(37)-N6)-METHYLTRANSFERASE"/>
    <property type="match status" value="1"/>
</dbReference>
<evidence type="ECO:0000259" key="1">
    <source>
        <dbReference type="Pfam" id="PF05175"/>
    </source>
</evidence>
<dbReference type="SUPFAM" id="SSF53335">
    <property type="entry name" value="S-adenosyl-L-methionine-dependent methyltransferases"/>
    <property type="match status" value="1"/>
</dbReference>
<keyword evidence="2" id="KW-0808">Transferase</keyword>
<dbReference type="InterPro" id="IPR029063">
    <property type="entry name" value="SAM-dependent_MTases_sf"/>
</dbReference>
<keyword evidence="2" id="KW-0489">Methyltransferase</keyword>
<dbReference type="Proteomes" id="UP000018550">
    <property type="component" value="Chromosome"/>
</dbReference>
<dbReference type="KEGG" id="sapi:SAPIS_v1c00120"/>
<organism evidence="2 3">
    <name type="scientific">Spiroplasma apis B31</name>
    <dbReference type="NCBI Taxonomy" id="1276258"/>
    <lineage>
        <taxon>Bacteria</taxon>
        <taxon>Bacillati</taxon>
        <taxon>Mycoplasmatota</taxon>
        <taxon>Mollicutes</taxon>
        <taxon>Entomoplasmatales</taxon>
        <taxon>Spiroplasmataceae</taxon>
        <taxon>Spiroplasma</taxon>
    </lineage>
</organism>
<dbReference type="HOGENOM" id="CLU_061983_3_0_14"/>
<dbReference type="Pfam" id="PF05175">
    <property type="entry name" value="MTS"/>
    <property type="match status" value="1"/>
</dbReference>
<dbReference type="InterPro" id="IPR050210">
    <property type="entry name" value="tRNA_Adenine-N(6)_MTase"/>
</dbReference>
<dbReference type="PATRIC" id="fig|1276258.3.peg.12"/>